<dbReference type="SMART" id="SM00530">
    <property type="entry name" value="HTH_XRE"/>
    <property type="match status" value="1"/>
</dbReference>
<dbReference type="Proteomes" id="UP000273626">
    <property type="component" value="Unassembled WGS sequence"/>
</dbReference>
<evidence type="ECO:0000313" key="3">
    <source>
        <dbReference type="EMBL" id="RKS51351.1"/>
    </source>
</evidence>
<accession>A0AAE6TWY1</accession>
<gene>
    <name evidence="3" type="ORF">BDE18_0597</name>
    <name evidence="2" type="ORF">ESD82_19030</name>
</gene>
<dbReference type="GO" id="GO:0003677">
    <property type="term" value="F:DNA binding"/>
    <property type="evidence" value="ECO:0007669"/>
    <property type="project" value="InterPro"/>
</dbReference>
<reference evidence="3 4" key="1">
    <citation type="submission" date="2018-10" db="EMBL/GenBank/DDBJ databases">
        <title>Genomic Encyclopedia of Archaeal and Bacterial Type Strains, Phase II (KMG-II): from individual species to whole genera.</title>
        <authorList>
            <person name="Goeker M."/>
        </authorList>
    </citation>
    <scope>NUCLEOTIDE SEQUENCE [LARGE SCALE GENOMIC DNA]</scope>
    <source>
        <strain evidence="4">ATCC 35512 / DSM 2944 / CIP 106514 / LMD 82.5 / NBRC 102493 / NCCB 82005 / GB17</strain>
        <strain evidence="3">DSM 2944</strain>
    </source>
</reference>
<dbReference type="EMBL" id="RBLI01000001">
    <property type="protein sequence ID" value="RKS51351.1"/>
    <property type="molecule type" value="Genomic_DNA"/>
</dbReference>
<keyword evidence="4" id="KW-1185">Reference proteome</keyword>
<dbReference type="InterPro" id="IPR010982">
    <property type="entry name" value="Lambda_DNA-bd_dom_sf"/>
</dbReference>
<reference evidence="2 5" key="2">
    <citation type="submission" date="2019-01" db="EMBL/GenBank/DDBJ databases">
        <title>Complete Genome Sequence and Annotation of the Paracoccus pantotrophus type strain DSM 2944.</title>
        <authorList>
            <person name="Bockwoldt J.A."/>
            <person name="Zimmermann M."/>
            <person name="Tiso T."/>
            <person name="Blank L.M."/>
        </authorList>
    </citation>
    <scope>NUCLEOTIDE SEQUENCE [LARGE SCALE GENOMIC DNA]</scope>
    <source>
        <strain evidence="2 5">DSM 2944</strain>
    </source>
</reference>
<evidence type="ECO:0000313" key="5">
    <source>
        <dbReference type="Proteomes" id="UP000326453"/>
    </source>
</evidence>
<dbReference type="Proteomes" id="UP000326453">
    <property type="component" value="Chromosome 1"/>
</dbReference>
<evidence type="ECO:0000259" key="1">
    <source>
        <dbReference type="PROSITE" id="PS50943"/>
    </source>
</evidence>
<organism evidence="2 5">
    <name type="scientific">Paracoccus pantotrophus</name>
    <name type="common">Thiosphaera pantotropha</name>
    <dbReference type="NCBI Taxonomy" id="82367"/>
    <lineage>
        <taxon>Bacteria</taxon>
        <taxon>Pseudomonadati</taxon>
        <taxon>Pseudomonadota</taxon>
        <taxon>Alphaproteobacteria</taxon>
        <taxon>Rhodobacterales</taxon>
        <taxon>Paracoccaceae</taxon>
        <taxon>Paracoccus</taxon>
    </lineage>
</organism>
<dbReference type="CDD" id="cd00093">
    <property type="entry name" value="HTH_XRE"/>
    <property type="match status" value="1"/>
</dbReference>
<dbReference type="AlphaFoldDB" id="A0AAE6TWY1"/>
<dbReference type="KEGG" id="ppan:ESD82_19030"/>
<dbReference type="GeneID" id="51372692"/>
<protein>
    <submittedName>
        <fullName evidence="3">Helix-turn-helix protein</fullName>
    </submittedName>
    <submittedName>
        <fullName evidence="2">Helix-turn-helix transcriptional regulator</fullName>
    </submittedName>
</protein>
<sequence>MAKSIYDEEYRTLIDAVRSARKKAGLTQQALADRLGRPQSFVAKVEGYERRLDIIEFLHVCRALGVDPALIFVALDRAE</sequence>
<dbReference type="EMBL" id="CP044426">
    <property type="protein sequence ID" value="QFG38145.1"/>
    <property type="molecule type" value="Genomic_DNA"/>
</dbReference>
<dbReference type="RefSeq" id="WP_147427614.1">
    <property type="nucleotide sequence ID" value="NZ_CP044426.1"/>
</dbReference>
<dbReference type="Gene3D" id="1.10.260.40">
    <property type="entry name" value="lambda repressor-like DNA-binding domains"/>
    <property type="match status" value="1"/>
</dbReference>
<proteinExistence type="predicted"/>
<dbReference type="PROSITE" id="PS50943">
    <property type="entry name" value="HTH_CROC1"/>
    <property type="match status" value="1"/>
</dbReference>
<name>A0AAE6TWY1_PARPN</name>
<dbReference type="SUPFAM" id="SSF47413">
    <property type="entry name" value="lambda repressor-like DNA-binding domains"/>
    <property type="match status" value="1"/>
</dbReference>
<dbReference type="Pfam" id="PF01381">
    <property type="entry name" value="HTH_3"/>
    <property type="match status" value="1"/>
</dbReference>
<dbReference type="InterPro" id="IPR001387">
    <property type="entry name" value="Cro/C1-type_HTH"/>
</dbReference>
<evidence type="ECO:0000313" key="4">
    <source>
        <dbReference type="Proteomes" id="UP000273626"/>
    </source>
</evidence>
<feature type="domain" description="HTH cro/C1-type" evidence="1">
    <location>
        <begin position="17"/>
        <end position="71"/>
    </location>
</feature>
<evidence type="ECO:0000313" key="2">
    <source>
        <dbReference type="EMBL" id="QFG38145.1"/>
    </source>
</evidence>